<dbReference type="SUPFAM" id="SSF140453">
    <property type="entry name" value="EsxAB dimer-like"/>
    <property type="match status" value="1"/>
</dbReference>
<dbReference type="Proteomes" id="UP000250192">
    <property type="component" value="Unassembled WGS sequence"/>
</dbReference>
<dbReference type="AlphaFoldDB" id="A0A2X0U2A1"/>
<reference evidence="1 2" key="1">
    <citation type="submission" date="2018-06" db="EMBL/GenBank/DDBJ databases">
        <authorList>
            <consortium name="Pathogen Informatics"/>
            <person name="Doyle S."/>
        </authorList>
    </citation>
    <scope>NUCLEOTIDE SEQUENCE [LARGE SCALE GENOMIC DNA]</scope>
    <source>
        <strain evidence="1 2">NCTC9935</strain>
    </source>
</reference>
<dbReference type="InterPro" id="IPR036689">
    <property type="entry name" value="ESAT-6-like_sf"/>
</dbReference>
<dbReference type="EMBL" id="UAPR01000002">
    <property type="protein sequence ID" value="SPT55286.1"/>
    <property type="molecule type" value="Genomic_DNA"/>
</dbReference>
<name>A0A2X0U2A1_9ACTO</name>
<evidence type="ECO:0000313" key="1">
    <source>
        <dbReference type="EMBL" id="SPT55286.1"/>
    </source>
</evidence>
<organism evidence="1 2">
    <name type="scientific">Schaalia odontolytica</name>
    <dbReference type="NCBI Taxonomy" id="1660"/>
    <lineage>
        <taxon>Bacteria</taxon>
        <taxon>Bacillati</taxon>
        <taxon>Actinomycetota</taxon>
        <taxon>Actinomycetes</taxon>
        <taxon>Actinomycetales</taxon>
        <taxon>Actinomycetaceae</taxon>
        <taxon>Schaalia</taxon>
    </lineage>
</organism>
<sequence>MGMVAGNGGHPQDAVGLIDTRIYGNPEEIREAAAVIEKLHNTFSDAFIEMMNSLVPMPEYWAGKSADAYEEALFDFRLKTEENSDFAYRSWEAMRAYAQQLDYHYRDMETIRTNARACGLDVINEYDIAAPPLLGQEPPMPASNASMQEQDQYRADIYEYEQHKQRLRDFAELREKARLVRDDLEQWVIKHLQSVQANAPEPFMKQTQDGTLEKLKTHWTLASMTLEGSTSAQQKTRLKELEKANSRFTRVAQNPSMKRVPPLMNQRLSEAMEARKDYRTASNVASTTAKNINRINNLLLAYEVATSDEPSATAVSGVAGIVGGYIGSSVAAEVTVTLTAPAVFLAGGEVLAAAAATAGSAYLADVAYKQVPLEYRERIDNTLWHLPYYVGLGW</sequence>
<dbReference type="RefSeq" id="WP_133256513.1">
    <property type="nucleotide sequence ID" value="NZ_CP133472.1"/>
</dbReference>
<dbReference type="OrthoDB" id="3260842at2"/>
<dbReference type="GeneID" id="93758248"/>
<accession>A0A2X0U2A1</accession>
<keyword evidence="2" id="KW-1185">Reference proteome</keyword>
<protein>
    <recommendedName>
        <fullName evidence="3">WXG100 family type VII secretion target</fullName>
    </recommendedName>
</protein>
<gene>
    <name evidence="1" type="ORF">NCTC9935_00783</name>
</gene>
<proteinExistence type="predicted"/>
<evidence type="ECO:0008006" key="3">
    <source>
        <dbReference type="Google" id="ProtNLM"/>
    </source>
</evidence>
<evidence type="ECO:0000313" key="2">
    <source>
        <dbReference type="Proteomes" id="UP000250192"/>
    </source>
</evidence>